<organism evidence="1 2">
    <name type="scientific">Paludibacter jiangxiensis</name>
    <dbReference type="NCBI Taxonomy" id="681398"/>
    <lineage>
        <taxon>Bacteria</taxon>
        <taxon>Pseudomonadati</taxon>
        <taxon>Bacteroidota</taxon>
        <taxon>Bacteroidia</taxon>
        <taxon>Bacteroidales</taxon>
        <taxon>Paludibacteraceae</taxon>
        <taxon>Paludibacter</taxon>
    </lineage>
</organism>
<comment type="caution">
    <text evidence="1">The sequence shown here is derived from an EMBL/GenBank/DDBJ whole genome shotgun (WGS) entry which is preliminary data.</text>
</comment>
<dbReference type="STRING" id="681398.PJIAN_4587"/>
<protein>
    <submittedName>
        <fullName evidence="1">Uncharacterized protein</fullName>
    </submittedName>
</protein>
<sequence>MYELCTEVNDMIINGFRTEQWKQTICISD</sequence>
<dbReference type="AlphaFoldDB" id="A0A161L9B8"/>
<proteinExistence type="predicted"/>
<gene>
    <name evidence="1" type="ORF">PJIAN_4587</name>
</gene>
<dbReference type="EMBL" id="BDCR01000004">
    <property type="protein sequence ID" value="GAT64044.1"/>
    <property type="molecule type" value="Genomic_DNA"/>
</dbReference>
<reference evidence="2" key="1">
    <citation type="submission" date="2016-04" db="EMBL/GenBank/DDBJ databases">
        <title>Draft genome sequence of Paludibacter jiangxiensis strain NM7.</title>
        <authorList>
            <person name="Qiu Y."/>
            <person name="Matsuura N."/>
            <person name="Ohashi A."/>
            <person name="Tourlousse M.D."/>
            <person name="Sekiguchi Y."/>
        </authorList>
    </citation>
    <scope>NUCLEOTIDE SEQUENCE [LARGE SCALE GENOMIC DNA]</scope>
    <source>
        <strain evidence="2">NM7</strain>
    </source>
</reference>
<name>A0A161L9B8_9BACT</name>
<reference evidence="2" key="2">
    <citation type="journal article" date="2017" name="Genome Announc.">
        <title>Draft genome sequence of Paludibacter jiangxiensis NM7(T), a propionate-producing fermentative bacterium.</title>
        <authorList>
            <person name="Qiu Y.-L."/>
            <person name="Tourlousse D.M."/>
            <person name="Matsuura N."/>
            <person name="Ohashi A."/>
            <person name="Sekiguchi Y."/>
        </authorList>
    </citation>
    <scope>NUCLEOTIDE SEQUENCE [LARGE SCALE GENOMIC DNA]</scope>
    <source>
        <strain evidence="2">NM7</strain>
    </source>
</reference>
<evidence type="ECO:0000313" key="2">
    <source>
        <dbReference type="Proteomes" id="UP000076586"/>
    </source>
</evidence>
<keyword evidence="2" id="KW-1185">Reference proteome</keyword>
<dbReference type="Proteomes" id="UP000076586">
    <property type="component" value="Unassembled WGS sequence"/>
</dbReference>
<evidence type="ECO:0000313" key="1">
    <source>
        <dbReference type="EMBL" id="GAT64044.1"/>
    </source>
</evidence>
<accession>A0A161L9B8</accession>